<sequence>MNSDGMDWRVTTEPTVEPVTLHEMRQHSRIDSGTEIQLDFGGVAVDETGGISSLPAAAHGLSVSGGTRIVVSGTTNYDGVHVTTSETTTEKIAFTAAFVAETMGTTEFVHTGGDNELILSLIIAARQYCEMFSRRAYITQTITGKLDRFANPPFHFRNMIILPNPNLQTVSSVKYIDTEGVQQTLD</sequence>
<feature type="non-terminal residue" evidence="1">
    <location>
        <position position="186"/>
    </location>
</feature>
<gene>
    <name evidence="1" type="ORF">LCGC14_2761180</name>
</gene>
<organism evidence="1">
    <name type="scientific">marine sediment metagenome</name>
    <dbReference type="NCBI Taxonomy" id="412755"/>
    <lineage>
        <taxon>unclassified sequences</taxon>
        <taxon>metagenomes</taxon>
        <taxon>ecological metagenomes</taxon>
    </lineage>
</organism>
<protein>
    <submittedName>
        <fullName evidence="1">Uncharacterized protein</fullName>
    </submittedName>
</protein>
<accession>A0A0F9BQI1</accession>
<proteinExistence type="predicted"/>
<reference evidence="1" key="1">
    <citation type="journal article" date="2015" name="Nature">
        <title>Complex archaea that bridge the gap between prokaryotes and eukaryotes.</title>
        <authorList>
            <person name="Spang A."/>
            <person name="Saw J.H."/>
            <person name="Jorgensen S.L."/>
            <person name="Zaremba-Niedzwiedzka K."/>
            <person name="Martijn J."/>
            <person name="Lind A.E."/>
            <person name="van Eijk R."/>
            <person name="Schleper C."/>
            <person name="Guy L."/>
            <person name="Ettema T.J."/>
        </authorList>
    </citation>
    <scope>NUCLEOTIDE SEQUENCE</scope>
</reference>
<evidence type="ECO:0000313" key="1">
    <source>
        <dbReference type="EMBL" id="KKK86646.1"/>
    </source>
</evidence>
<name>A0A0F9BQI1_9ZZZZ</name>
<dbReference type="AlphaFoldDB" id="A0A0F9BQI1"/>
<dbReference type="EMBL" id="LAZR01050752">
    <property type="protein sequence ID" value="KKK86646.1"/>
    <property type="molecule type" value="Genomic_DNA"/>
</dbReference>
<comment type="caution">
    <text evidence="1">The sequence shown here is derived from an EMBL/GenBank/DDBJ whole genome shotgun (WGS) entry which is preliminary data.</text>
</comment>